<gene>
    <name evidence="3" type="ORF">AYI68_g3864</name>
</gene>
<dbReference type="AlphaFoldDB" id="A0A1R0GYN5"/>
<dbReference type="EMBL" id="LSSL01001977">
    <property type="protein sequence ID" value="OLY82024.1"/>
    <property type="molecule type" value="Genomic_DNA"/>
</dbReference>
<organism evidence="3 4">
    <name type="scientific">Smittium mucronatum</name>
    <dbReference type="NCBI Taxonomy" id="133383"/>
    <lineage>
        <taxon>Eukaryota</taxon>
        <taxon>Fungi</taxon>
        <taxon>Fungi incertae sedis</taxon>
        <taxon>Zoopagomycota</taxon>
        <taxon>Kickxellomycotina</taxon>
        <taxon>Harpellomycetes</taxon>
        <taxon>Harpellales</taxon>
        <taxon>Legeriomycetaceae</taxon>
        <taxon>Smittium</taxon>
    </lineage>
</organism>
<feature type="compositionally biased region" description="Polar residues" evidence="1">
    <location>
        <begin position="191"/>
        <end position="201"/>
    </location>
</feature>
<protein>
    <submittedName>
        <fullName evidence="3">Uncharacterized protein</fullName>
    </submittedName>
</protein>
<keyword evidence="4" id="KW-1185">Reference proteome</keyword>
<proteinExistence type="predicted"/>
<evidence type="ECO:0000313" key="4">
    <source>
        <dbReference type="Proteomes" id="UP000187455"/>
    </source>
</evidence>
<dbReference type="Proteomes" id="UP000187455">
    <property type="component" value="Unassembled WGS sequence"/>
</dbReference>
<accession>A0A1R0GYN5</accession>
<feature type="non-terminal residue" evidence="3">
    <location>
        <position position="267"/>
    </location>
</feature>
<evidence type="ECO:0000256" key="1">
    <source>
        <dbReference type="SAM" id="MobiDB-lite"/>
    </source>
</evidence>
<feature type="chain" id="PRO_5010167094" evidence="2">
    <location>
        <begin position="22"/>
        <end position="267"/>
    </location>
</feature>
<sequence>MLFGRVNLLALVAISLPLVFAQSNGCQEVSQAVPSLSNESAPGDKSYSPDSAITLPCSGAGTSSDITATFDVTAQSDVYFAFTDPSGISSGNVVVEAQIGIGTGRNTIKKGRTSVKKRSESIFKRQTPVTVQITMSYENGILTIYNNSVKVISYSLPNFNMSQIYVASASGPVTVSGGEVSCAPNPTLCAVSSDSPALESSTDVEETTPEETTPEETTPEETTPEETTPEETTPEETTPEETTPEETTPEETTPEETTPEETTPEET</sequence>
<dbReference type="STRING" id="133383.A0A1R0GYN5"/>
<dbReference type="OrthoDB" id="5755064at2759"/>
<name>A0A1R0GYN5_9FUNG</name>
<feature type="signal peptide" evidence="2">
    <location>
        <begin position="1"/>
        <end position="21"/>
    </location>
</feature>
<evidence type="ECO:0000313" key="3">
    <source>
        <dbReference type="EMBL" id="OLY82024.1"/>
    </source>
</evidence>
<evidence type="ECO:0000256" key="2">
    <source>
        <dbReference type="SAM" id="SignalP"/>
    </source>
</evidence>
<reference evidence="3 4" key="1">
    <citation type="journal article" date="2016" name="Mol. Biol. Evol.">
        <title>Genome-Wide Survey of Gut Fungi (Harpellales) Reveals the First Horizontally Transferred Ubiquitin Gene from a Mosquito Host.</title>
        <authorList>
            <person name="Wang Y."/>
            <person name="White M.M."/>
            <person name="Kvist S."/>
            <person name="Moncalvo J.M."/>
        </authorList>
    </citation>
    <scope>NUCLEOTIDE SEQUENCE [LARGE SCALE GENOMIC DNA]</scope>
    <source>
        <strain evidence="3 4">ALG-7-W6</strain>
    </source>
</reference>
<feature type="region of interest" description="Disordered" evidence="1">
    <location>
        <begin position="191"/>
        <end position="267"/>
    </location>
</feature>
<keyword evidence="2" id="KW-0732">Signal</keyword>
<feature type="compositionally biased region" description="Acidic residues" evidence="1">
    <location>
        <begin position="202"/>
        <end position="267"/>
    </location>
</feature>
<comment type="caution">
    <text evidence="3">The sequence shown here is derived from an EMBL/GenBank/DDBJ whole genome shotgun (WGS) entry which is preliminary data.</text>
</comment>